<evidence type="ECO:0000256" key="10">
    <source>
        <dbReference type="ARBA" id="ARBA00022729"/>
    </source>
</evidence>
<evidence type="ECO:0000256" key="6">
    <source>
        <dbReference type="ARBA" id="ARBA00022512"/>
    </source>
</evidence>
<dbReference type="EC" id="3.5.1.41" evidence="20"/>
<dbReference type="SUPFAM" id="SSF88713">
    <property type="entry name" value="Glycoside hydrolase/deacetylase"/>
    <property type="match status" value="1"/>
</dbReference>
<keyword evidence="19" id="KW-0624">Polysaccharide degradation</keyword>
<evidence type="ECO:0000256" key="22">
    <source>
        <dbReference type="SAM" id="MobiDB-lite"/>
    </source>
</evidence>
<evidence type="ECO:0000256" key="18">
    <source>
        <dbReference type="ARBA" id="ARBA00023316"/>
    </source>
</evidence>
<dbReference type="InterPro" id="IPR050248">
    <property type="entry name" value="Polysacc_deacetylase_ArnD"/>
</dbReference>
<evidence type="ECO:0000256" key="5">
    <source>
        <dbReference type="ARBA" id="ARBA00022475"/>
    </source>
</evidence>
<dbReference type="GO" id="GO:0006032">
    <property type="term" value="P:chitin catabolic process"/>
    <property type="evidence" value="ECO:0007669"/>
    <property type="project" value="UniProtKB-KW"/>
</dbReference>
<evidence type="ECO:0000256" key="17">
    <source>
        <dbReference type="ARBA" id="ARBA00023288"/>
    </source>
</evidence>
<feature type="signal peptide" evidence="23">
    <location>
        <begin position="1"/>
        <end position="20"/>
    </location>
</feature>
<dbReference type="Gene3D" id="3.20.20.370">
    <property type="entry name" value="Glycoside hydrolase/deacetylase"/>
    <property type="match status" value="1"/>
</dbReference>
<dbReference type="GO" id="GO:0071555">
    <property type="term" value="P:cell wall organization"/>
    <property type="evidence" value="ECO:0007669"/>
    <property type="project" value="UniProtKB-KW"/>
</dbReference>
<evidence type="ECO:0000256" key="23">
    <source>
        <dbReference type="SAM" id="SignalP"/>
    </source>
</evidence>
<evidence type="ECO:0000313" key="25">
    <source>
        <dbReference type="EMBL" id="OAQ30387.1"/>
    </source>
</evidence>
<evidence type="ECO:0000256" key="9">
    <source>
        <dbReference type="ARBA" id="ARBA00022723"/>
    </source>
</evidence>
<dbReference type="GO" id="GO:0009272">
    <property type="term" value="P:fungal-type cell wall biogenesis"/>
    <property type="evidence" value="ECO:0007669"/>
    <property type="project" value="UniProtKB-ARBA"/>
</dbReference>
<proteinExistence type="inferred from homology"/>
<keyword evidence="26" id="KW-1185">Reference proteome</keyword>
<evidence type="ECO:0000259" key="24">
    <source>
        <dbReference type="PROSITE" id="PS51677"/>
    </source>
</evidence>
<dbReference type="OrthoDB" id="407355at2759"/>
<evidence type="ECO:0000256" key="14">
    <source>
        <dbReference type="ARBA" id="ARBA00023180"/>
    </source>
</evidence>
<evidence type="ECO:0000256" key="21">
    <source>
        <dbReference type="ARBA" id="ARBA00048494"/>
    </source>
</evidence>
<feature type="chain" id="PRO_5008276408" description="chitin deacetylase" evidence="23">
    <location>
        <begin position="21"/>
        <end position="412"/>
    </location>
</feature>
<dbReference type="FunFam" id="3.20.20.370:FF:000004">
    <property type="entry name" value="Related to Chitin deacetylase"/>
    <property type="match status" value="1"/>
</dbReference>
<evidence type="ECO:0000256" key="12">
    <source>
        <dbReference type="ARBA" id="ARBA00023024"/>
    </source>
</evidence>
<keyword evidence="11" id="KW-0378">Hydrolase</keyword>
<dbReference type="InterPro" id="IPR002509">
    <property type="entry name" value="NODB_dom"/>
</dbReference>
<comment type="cofactor">
    <cofactor evidence="1">
        <name>Co(2+)</name>
        <dbReference type="ChEBI" id="CHEBI:48828"/>
    </cofactor>
</comment>
<keyword evidence="15" id="KW-0119">Carbohydrate metabolism</keyword>
<dbReference type="GO" id="GO:0046872">
    <property type="term" value="F:metal ion binding"/>
    <property type="evidence" value="ECO:0007669"/>
    <property type="project" value="UniProtKB-KW"/>
</dbReference>
<dbReference type="Pfam" id="PF01522">
    <property type="entry name" value="Polysacc_deac_1"/>
    <property type="match status" value="1"/>
</dbReference>
<keyword evidence="7" id="KW-0964">Secreted</keyword>
<evidence type="ECO:0000256" key="3">
    <source>
        <dbReference type="ARBA" id="ARBA00004609"/>
    </source>
</evidence>
<comment type="catalytic activity">
    <reaction evidence="21">
        <text>[(1-&gt;4)-N-acetyl-beta-D-glucosaminyl](n) + n H2O = chitosan + n acetate</text>
        <dbReference type="Rhea" id="RHEA:10464"/>
        <dbReference type="Rhea" id="RHEA-COMP:9593"/>
        <dbReference type="Rhea" id="RHEA-COMP:9597"/>
        <dbReference type="ChEBI" id="CHEBI:15377"/>
        <dbReference type="ChEBI" id="CHEBI:17029"/>
        <dbReference type="ChEBI" id="CHEBI:30089"/>
        <dbReference type="ChEBI" id="CHEBI:57704"/>
        <dbReference type="EC" id="3.5.1.41"/>
    </reaction>
    <physiologicalReaction direction="left-to-right" evidence="21">
        <dbReference type="Rhea" id="RHEA:10465"/>
    </physiologicalReaction>
</comment>
<dbReference type="GO" id="GO:0000272">
    <property type="term" value="P:polysaccharide catabolic process"/>
    <property type="evidence" value="ECO:0007669"/>
    <property type="project" value="UniProtKB-KW"/>
</dbReference>
<dbReference type="AlphaFoldDB" id="A0A197JYG8"/>
<evidence type="ECO:0000256" key="11">
    <source>
        <dbReference type="ARBA" id="ARBA00022801"/>
    </source>
</evidence>
<evidence type="ECO:0000256" key="19">
    <source>
        <dbReference type="ARBA" id="ARBA00023326"/>
    </source>
</evidence>
<keyword evidence="17" id="KW-0449">Lipoprotein</keyword>
<comment type="subcellular location">
    <subcellularLocation>
        <location evidence="3">Cell membrane</location>
        <topology evidence="3">Lipid-anchor</topology>
        <topology evidence="3">GPI-anchor</topology>
    </subcellularLocation>
    <subcellularLocation>
        <location evidence="2">Secreted</location>
        <location evidence="2">Cell wall</location>
    </subcellularLocation>
</comment>
<evidence type="ECO:0000256" key="16">
    <source>
        <dbReference type="ARBA" id="ARBA00023285"/>
    </source>
</evidence>
<evidence type="ECO:0000256" key="4">
    <source>
        <dbReference type="ARBA" id="ARBA00010973"/>
    </source>
</evidence>
<evidence type="ECO:0000256" key="7">
    <source>
        <dbReference type="ARBA" id="ARBA00022525"/>
    </source>
</evidence>
<dbReference type="InterPro" id="IPR011330">
    <property type="entry name" value="Glyco_hydro/deAcase_b/a-brl"/>
</dbReference>
<evidence type="ECO:0000256" key="2">
    <source>
        <dbReference type="ARBA" id="ARBA00004191"/>
    </source>
</evidence>
<name>A0A197JYG8_9FUNG</name>
<feature type="domain" description="NodB homology" evidence="24">
    <location>
        <begin position="128"/>
        <end position="318"/>
    </location>
</feature>
<dbReference type="Proteomes" id="UP000078512">
    <property type="component" value="Unassembled WGS sequence"/>
</dbReference>
<comment type="similarity">
    <text evidence="4">Belongs to the polysaccharide deacetylase family.</text>
</comment>
<evidence type="ECO:0000256" key="1">
    <source>
        <dbReference type="ARBA" id="ARBA00001941"/>
    </source>
</evidence>
<dbReference type="EMBL" id="KV442035">
    <property type="protein sequence ID" value="OAQ30387.1"/>
    <property type="molecule type" value="Genomic_DNA"/>
</dbReference>
<evidence type="ECO:0000313" key="26">
    <source>
        <dbReference type="Proteomes" id="UP000078512"/>
    </source>
</evidence>
<keyword evidence="18" id="KW-0961">Cell wall biogenesis/degradation</keyword>
<reference evidence="25 26" key="1">
    <citation type="submission" date="2016-05" db="EMBL/GenBank/DDBJ databases">
        <title>Genome sequencing reveals origins of a unique bacterial endosymbiosis in the earliest lineages of terrestrial Fungi.</title>
        <authorList>
            <consortium name="DOE Joint Genome Institute"/>
            <person name="Uehling J."/>
            <person name="Gryganskyi A."/>
            <person name="Hameed K."/>
            <person name="Tschaplinski T."/>
            <person name="Misztal P."/>
            <person name="Wu S."/>
            <person name="Desiro A."/>
            <person name="Vande Pol N."/>
            <person name="Du Z.-Y."/>
            <person name="Zienkiewicz A."/>
            <person name="Zienkiewicz K."/>
            <person name="Morin E."/>
            <person name="Tisserant E."/>
            <person name="Splivallo R."/>
            <person name="Hainaut M."/>
            <person name="Henrissat B."/>
            <person name="Ohm R."/>
            <person name="Kuo A."/>
            <person name="Yan J."/>
            <person name="Lipzen A."/>
            <person name="Nolan M."/>
            <person name="Labutti K."/>
            <person name="Barry K."/>
            <person name="Goldstein A."/>
            <person name="Labbe J."/>
            <person name="Schadt C."/>
            <person name="Tuskan G."/>
            <person name="Grigoriev I."/>
            <person name="Martin F."/>
            <person name="Vilgalys R."/>
            <person name="Bonito G."/>
        </authorList>
    </citation>
    <scope>NUCLEOTIDE SEQUENCE [LARGE SCALE GENOMIC DNA]</scope>
    <source>
        <strain evidence="25 26">AG-77</strain>
    </source>
</reference>
<dbReference type="GO" id="GO:0098552">
    <property type="term" value="C:side of membrane"/>
    <property type="evidence" value="ECO:0007669"/>
    <property type="project" value="UniProtKB-KW"/>
</dbReference>
<evidence type="ECO:0000256" key="15">
    <source>
        <dbReference type="ARBA" id="ARBA00023277"/>
    </source>
</evidence>
<gene>
    <name evidence="25" type="ORF">K457DRAFT_18238</name>
</gene>
<sequence>MVKILPTLVALSATLSVVLGHKHHGHHASHDFKGLEKRATTAPEPAGCPAYAPIAAGAWPTLDCIPYPQDPQVQAWLKLVDMTKVPVYPLSNDGVCPPTTTTLPAAQCWWTCQKCTAPDDITFCPQAETWGLTYDDGPSPDSPRLYDDLKAHSTQATLFIVGSRAISYPATLKRAYDDGHQIAIHTWSHPSMTSLSNEQIVAELKWTEKAIVSVIGVTPIYWRPPYGDVDNRVRAIATQLGYKTSIWTDGFDTNDWNIPAGTATPQSVIATFQGWLSKIPTMPNGFIVLEHDLFPAEVNVSINGILPIAFADKSLKMMPIARCLGDAKPYKEGAGTFSLNGSPAAPASSSAASGTHTGTAAAGGSTGTSTAGASTSSGGPTIINNSAARGSAVSAALMVGSAMVFAVVPVIF</sequence>
<keyword evidence="13" id="KW-0472">Membrane</keyword>
<protein>
    <recommendedName>
        <fullName evidence="20">chitin deacetylase</fullName>
        <ecNumber evidence="20">3.5.1.41</ecNumber>
    </recommendedName>
</protein>
<evidence type="ECO:0000256" key="20">
    <source>
        <dbReference type="ARBA" id="ARBA00024056"/>
    </source>
</evidence>
<feature type="region of interest" description="Disordered" evidence="22">
    <location>
        <begin position="348"/>
        <end position="378"/>
    </location>
</feature>
<dbReference type="PANTHER" id="PTHR10587">
    <property type="entry name" value="GLYCOSYL TRANSFERASE-RELATED"/>
    <property type="match status" value="1"/>
</dbReference>
<organism evidence="25 26">
    <name type="scientific">Linnemannia elongata AG-77</name>
    <dbReference type="NCBI Taxonomy" id="1314771"/>
    <lineage>
        <taxon>Eukaryota</taxon>
        <taxon>Fungi</taxon>
        <taxon>Fungi incertae sedis</taxon>
        <taxon>Mucoromycota</taxon>
        <taxon>Mortierellomycotina</taxon>
        <taxon>Mortierellomycetes</taxon>
        <taxon>Mortierellales</taxon>
        <taxon>Mortierellaceae</taxon>
        <taxon>Linnemannia</taxon>
    </lineage>
</organism>
<keyword evidence="9" id="KW-0479">Metal-binding</keyword>
<keyword evidence="16" id="KW-0170">Cobalt</keyword>
<dbReference type="GO" id="GO:0005886">
    <property type="term" value="C:plasma membrane"/>
    <property type="evidence" value="ECO:0007669"/>
    <property type="project" value="UniProtKB-SubCell"/>
</dbReference>
<keyword evidence="12" id="KW-0146">Chitin degradation</keyword>
<dbReference type="GO" id="GO:0004099">
    <property type="term" value="F:chitin deacetylase activity"/>
    <property type="evidence" value="ECO:0007669"/>
    <property type="project" value="UniProtKB-EC"/>
</dbReference>
<dbReference type="STRING" id="1314771.A0A197JYG8"/>
<keyword evidence="14" id="KW-0325">Glycoprotein</keyword>
<dbReference type="PROSITE" id="PS51677">
    <property type="entry name" value="NODB"/>
    <property type="match status" value="1"/>
</dbReference>
<keyword evidence="5" id="KW-1003">Cell membrane</keyword>
<keyword evidence="10 23" id="KW-0732">Signal</keyword>
<evidence type="ECO:0000256" key="8">
    <source>
        <dbReference type="ARBA" id="ARBA00022622"/>
    </source>
</evidence>
<evidence type="ECO:0000256" key="13">
    <source>
        <dbReference type="ARBA" id="ARBA00023136"/>
    </source>
</evidence>
<accession>A0A197JYG8</accession>
<keyword evidence="8" id="KW-0336">GPI-anchor</keyword>
<keyword evidence="6" id="KW-0134">Cell wall</keyword>
<dbReference type="PANTHER" id="PTHR10587:SF133">
    <property type="entry name" value="CHITIN DEACETYLASE 1-RELATED"/>
    <property type="match status" value="1"/>
</dbReference>